<dbReference type="PANTHER" id="PTHR33121:SF76">
    <property type="entry name" value="SIGNALING PROTEIN"/>
    <property type="match status" value="1"/>
</dbReference>
<accession>A0A845EZL6</accession>
<protein>
    <submittedName>
        <fullName evidence="2">EAL domain-containing protein</fullName>
    </submittedName>
</protein>
<dbReference type="PROSITE" id="PS50883">
    <property type="entry name" value="EAL"/>
    <property type="match status" value="1"/>
</dbReference>
<dbReference type="Proteomes" id="UP000447833">
    <property type="component" value="Unassembled WGS sequence"/>
</dbReference>
<dbReference type="GO" id="GO:0071111">
    <property type="term" value="F:cyclic-guanylate-specific phosphodiesterase activity"/>
    <property type="evidence" value="ECO:0007669"/>
    <property type="project" value="InterPro"/>
</dbReference>
<evidence type="ECO:0000313" key="2">
    <source>
        <dbReference type="EMBL" id="MYL63936.1"/>
    </source>
</evidence>
<dbReference type="SUPFAM" id="SSF141868">
    <property type="entry name" value="EAL domain-like"/>
    <property type="match status" value="1"/>
</dbReference>
<dbReference type="InterPro" id="IPR050706">
    <property type="entry name" value="Cyclic-di-GMP_PDE-like"/>
</dbReference>
<dbReference type="CDD" id="cd01948">
    <property type="entry name" value="EAL"/>
    <property type="match status" value="1"/>
</dbReference>
<feature type="domain" description="EAL" evidence="1">
    <location>
        <begin position="97"/>
        <end position="344"/>
    </location>
</feature>
<dbReference type="SMART" id="SM00052">
    <property type="entry name" value="EAL"/>
    <property type="match status" value="1"/>
</dbReference>
<dbReference type="Gene3D" id="3.20.20.450">
    <property type="entry name" value="EAL domain"/>
    <property type="match status" value="1"/>
</dbReference>
<sequence>MISCTKCQTIPNIHSAGYIEIFTTVPQLNQSLHDLMGRKQLDHPLVIPFVGQKALADVCRLIASNFNQEAVEMFFCSTYSENEREKSQPLSFSQFYSRVQHPDYIEIMKHSLFTSHMQPIITLADQSITGYEFLMRPTSEDYLFYPNELFEMARQSGLQSFLDSAARIASLKVSASHLEIGMKRFINFLPSSIYDPAHCLRTTFQAVNAFKIDPNDLVFEVVETEKINEIAHLKKIFRTYQQEGMKMALDDVGSGFATREILLELKPDYAKIDRSLISHSDQDPVKQKYLIEMVSLSKEEGITLLAEGIERKEEVDFCREIGIPLGQGYYFGRPAKEPVTALEV</sequence>
<dbReference type="RefSeq" id="WP_160919404.1">
    <property type="nucleotide sequence ID" value="NZ_WMEY01000003.1"/>
</dbReference>
<reference evidence="2 3" key="1">
    <citation type="submission" date="2019-11" db="EMBL/GenBank/DDBJ databases">
        <title>Genome sequences of 17 halophilic strains isolated from different environments.</title>
        <authorList>
            <person name="Furrow R.E."/>
        </authorList>
    </citation>
    <scope>NUCLEOTIDE SEQUENCE [LARGE SCALE GENOMIC DNA]</scope>
    <source>
        <strain evidence="2 3">22506_14_FS</strain>
    </source>
</reference>
<evidence type="ECO:0000313" key="3">
    <source>
        <dbReference type="Proteomes" id="UP000447833"/>
    </source>
</evidence>
<dbReference type="AlphaFoldDB" id="A0A845EZL6"/>
<name>A0A845EZL6_9BACL</name>
<dbReference type="EMBL" id="WMEY01000003">
    <property type="protein sequence ID" value="MYL63936.1"/>
    <property type="molecule type" value="Genomic_DNA"/>
</dbReference>
<dbReference type="Pfam" id="PF00563">
    <property type="entry name" value="EAL"/>
    <property type="match status" value="1"/>
</dbReference>
<dbReference type="PANTHER" id="PTHR33121">
    <property type="entry name" value="CYCLIC DI-GMP PHOSPHODIESTERASE PDEF"/>
    <property type="match status" value="1"/>
</dbReference>
<comment type="caution">
    <text evidence="2">The sequence shown here is derived from an EMBL/GenBank/DDBJ whole genome shotgun (WGS) entry which is preliminary data.</text>
</comment>
<gene>
    <name evidence="2" type="ORF">GLW07_11270</name>
</gene>
<dbReference type="InterPro" id="IPR001633">
    <property type="entry name" value="EAL_dom"/>
</dbReference>
<dbReference type="InterPro" id="IPR035919">
    <property type="entry name" value="EAL_sf"/>
</dbReference>
<organism evidence="2 3">
    <name type="scientific">Guptibacillus hwajinpoensis</name>
    <dbReference type="NCBI Taxonomy" id="208199"/>
    <lineage>
        <taxon>Bacteria</taxon>
        <taxon>Bacillati</taxon>
        <taxon>Bacillota</taxon>
        <taxon>Bacilli</taxon>
        <taxon>Bacillales</taxon>
        <taxon>Guptibacillaceae</taxon>
        <taxon>Guptibacillus</taxon>
    </lineage>
</organism>
<evidence type="ECO:0000259" key="1">
    <source>
        <dbReference type="PROSITE" id="PS50883"/>
    </source>
</evidence>
<proteinExistence type="predicted"/>